<dbReference type="AlphaFoldDB" id="A0AAD1VR67"/>
<proteinExistence type="predicted"/>
<evidence type="ECO:0000313" key="1">
    <source>
        <dbReference type="EMBL" id="CAH2225117.1"/>
    </source>
</evidence>
<sequence>MGLPNLKAYYQAALLTNVICVHSPSHNPQWVALESQFCFNKDLPSTLWTPPSLRPQNLDMLPTTRLLISTWDANINKLCSAHPWAPAAPIKTLYHCNGTFPHKKWNEKGITHLYHLYTTEGLKPFPDLQLEYALPSNFTFAYLQIKALLLENTVSTRKQTLRASNKV</sequence>
<keyword evidence="2" id="KW-1185">Reference proteome</keyword>
<dbReference type="EMBL" id="OW240912">
    <property type="protein sequence ID" value="CAH2225117.1"/>
    <property type="molecule type" value="Genomic_DNA"/>
</dbReference>
<reference evidence="1" key="1">
    <citation type="submission" date="2022-03" db="EMBL/GenBank/DDBJ databases">
        <authorList>
            <person name="Alioto T."/>
            <person name="Alioto T."/>
            <person name="Gomez Garrido J."/>
        </authorList>
    </citation>
    <scope>NUCLEOTIDE SEQUENCE</scope>
</reference>
<evidence type="ECO:0000313" key="2">
    <source>
        <dbReference type="Proteomes" id="UP001295444"/>
    </source>
</evidence>
<organism evidence="1 2">
    <name type="scientific">Pelobates cultripes</name>
    <name type="common">Western spadefoot toad</name>
    <dbReference type="NCBI Taxonomy" id="61616"/>
    <lineage>
        <taxon>Eukaryota</taxon>
        <taxon>Metazoa</taxon>
        <taxon>Chordata</taxon>
        <taxon>Craniata</taxon>
        <taxon>Vertebrata</taxon>
        <taxon>Euteleostomi</taxon>
        <taxon>Amphibia</taxon>
        <taxon>Batrachia</taxon>
        <taxon>Anura</taxon>
        <taxon>Pelobatoidea</taxon>
        <taxon>Pelobatidae</taxon>
        <taxon>Pelobates</taxon>
    </lineage>
</organism>
<dbReference type="Proteomes" id="UP001295444">
    <property type="component" value="Chromosome 01"/>
</dbReference>
<protein>
    <submittedName>
        <fullName evidence="1">Uncharacterized protein</fullName>
    </submittedName>
</protein>
<gene>
    <name evidence="1" type="ORF">PECUL_23A056513</name>
</gene>
<accession>A0AAD1VR67</accession>
<name>A0AAD1VR67_PELCU</name>